<dbReference type="SUPFAM" id="SSF49785">
    <property type="entry name" value="Galactose-binding domain-like"/>
    <property type="match status" value="1"/>
</dbReference>
<dbReference type="Pfam" id="PF02837">
    <property type="entry name" value="Glyco_hydro_2_N"/>
    <property type="match status" value="1"/>
</dbReference>
<feature type="domain" description="Glycosyl hydrolases family 2 sugar binding" evidence="7">
    <location>
        <begin position="30"/>
        <end position="148"/>
    </location>
</feature>
<keyword evidence="11" id="KW-1185">Reference proteome</keyword>
<evidence type="ECO:0000256" key="1">
    <source>
        <dbReference type="ARBA" id="ARBA00007401"/>
    </source>
</evidence>
<dbReference type="InterPro" id="IPR006103">
    <property type="entry name" value="Glyco_hydro_2_cat"/>
</dbReference>
<dbReference type="GO" id="GO:0005975">
    <property type="term" value="P:carbohydrate metabolic process"/>
    <property type="evidence" value="ECO:0007669"/>
    <property type="project" value="InterPro"/>
</dbReference>
<dbReference type="InterPro" id="IPR006102">
    <property type="entry name" value="Ig-like_GH2"/>
</dbReference>
<evidence type="ECO:0000313" key="9">
    <source>
        <dbReference type="EMBL" id="OPG17329.1"/>
    </source>
</evidence>
<dbReference type="Proteomes" id="UP000077421">
    <property type="component" value="Unassembled WGS sequence"/>
</dbReference>
<dbReference type="InterPro" id="IPR017853">
    <property type="entry name" value="GH"/>
</dbReference>
<evidence type="ECO:0000259" key="5">
    <source>
        <dbReference type="Pfam" id="PF00703"/>
    </source>
</evidence>
<dbReference type="EMBL" id="MWPS01000005">
    <property type="protein sequence ID" value="OPG17329.1"/>
    <property type="molecule type" value="Genomic_DNA"/>
</dbReference>
<dbReference type="InterPro" id="IPR008979">
    <property type="entry name" value="Galactose-bd-like_sf"/>
</dbReference>
<feature type="region of interest" description="Disordered" evidence="4">
    <location>
        <begin position="1"/>
        <end position="20"/>
    </location>
</feature>
<comment type="similarity">
    <text evidence="1">Belongs to the glycosyl hydrolase 2 family.</text>
</comment>
<evidence type="ECO:0000259" key="7">
    <source>
        <dbReference type="Pfam" id="PF02837"/>
    </source>
</evidence>
<evidence type="ECO:0000256" key="3">
    <source>
        <dbReference type="ARBA" id="ARBA00023295"/>
    </source>
</evidence>
<dbReference type="Gene3D" id="2.60.40.10">
    <property type="entry name" value="Immunoglobulins"/>
    <property type="match status" value="1"/>
</dbReference>
<evidence type="ECO:0000313" key="11">
    <source>
        <dbReference type="Proteomes" id="UP000190229"/>
    </source>
</evidence>
<dbReference type="Proteomes" id="UP000190229">
    <property type="component" value="Unassembled WGS sequence"/>
</dbReference>
<dbReference type="EMBL" id="LSUQ01000002">
    <property type="protein sequence ID" value="OAG95334.1"/>
    <property type="molecule type" value="Genomic_DNA"/>
</dbReference>
<reference evidence="8 10" key="1">
    <citation type="submission" date="2016-02" db="EMBL/GenBank/DDBJ databases">
        <title>Draft genome sequence of Acidibacillus ferrooxidans SLC66.</title>
        <authorList>
            <person name="Oliveira G."/>
            <person name="Nancucheo I."/>
            <person name="Dall'Agnol H."/>
            <person name="Johnson B."/>
            <person name="Oliveira R."/>
            <person name="Nunes G.L."/>
            <person name="Tzotzos G."/>
            <person name="Orellana S.C."/>
            <person name="Salim A.C."/>
            <person name="Araujo F.M."/>
        </authorList>
    </citation>
    <scope>NUCLEOTIDE SEQUENCE [LARGE SCALE GENOMIC DNA]</scope>
    <source>
        <strain evidence="8 10">SLC66</strain>
    </source>
</reference>
<dbReference type="PANTHER" id="PTHR42732">
    <property type="entry name" value="BETA-GALACTOSIDASE"/>
    <property type="match status" value="1"/>
</dbReference>
<dbReference type="PANTHER" id="PTHR42732:SF3">
    <property type="entry name" value="HYDROLASE"/>
    <property type="match status" value="1"/>
</dbReference>
<accession>A0A162RXA3</accession>
<keyword evidence="2 9" id="KW-0378">Hydrolase</keyword>
<gene>
    <name evidence="8" type="ORF">AYW79_00975</name>
    <name evidence="9" type="ORF">B2M26_02270</name>
</gene>
<dbReference type="GO" id="GO:0004553">
    <property type="term" value="F:hydrolase activity, hydrolyzing O-glycosyl compounds"/>
    <property type="evidence" value="ECO:0007669"/>
    <property type="project" value="InterPro"/>
</dbReference>
<dbReference type="Gene3D" id="2.60.120.260">
    <property type="entry name" value="Galactose-binding domain-like"/>
    <property type="match status" value="1"/>
</dbReference>
<feature type="domain" description="Glycoside hydrolase family 2 immunoglobulin-like beta-sandwich" evidence="5">
    <location>
        <begin position="192"/>
        <end position="297"/>
    </location>
</feature>
<name>A0A162RXA3_9BACL</name>
<evidence type="ECO:0000313" key="10">
    <source>
        <dbReference type="Proteomes" id="UP000077421"/>
    </source>
</evidence>
<evidence type="ECO:0000313" key="8">
    <source>
        <dbReference type="EMBL" id="OAG95334.1"/>
    </source>
</evidence>
<evidence type="ECO:0000259" key="6">
    <source>
        <dbReference type="Pfam" id="PF02836"/>
    </source>
</evidence>
<protein>
    <submittedName>
        <fullName evidence="9">Glycoside hydrolase family 2</fullName>
    </submittedName>
</protein>
<sequence>MRNSEMHLTESDMPRSEHPNPQFYRQEYLNLNGVWEFEFDDENRGLQERWHREHTFSQRITVPFAFQSRLSGIGESSFHDIVWYRRSVEVPSSFAGKRIILHFGAVDYAATVWVNGEVAAVHEGGHTPFSADITELLRTEQNAVVVRAHDNSRDLAQPRGKQYWEEHSTSIFYTRTTGIWQTVWLEARSILHLERVKITPLLDEKAIDLNVTLGGFGTVATSAYELHVEIDFGEERIAHGRSLLTNEASTLRVSLSAGAHHSVHAWSPEQPHLYDITYSLVADGRVVDQVKGYFGLRKIAVENGKVMLNNRPYFMRMVLDQGYFPDGILTPPSDEAIRQDIELTKAMGFNGARKHQKIEDPRYLYWCDKLGLTVWGEMANTYVYSEVAVKRLVAEWQQAVERDYNHPCIVAWVPLNESWGVPGLLADHRQRAYLTSLYHLTKALDTTRLVISNDGWEHTVSDLCTIHDYESEKQVLQTRYASSDVAVSSTPGQRLVYSPGYHYRGEPIMVTEMGGISFKKSDWNGWGYSSAKSDDDFIQRYAAVVSAMIESPVIQGFCYTQLTDVEQEINGLLTYDRKPKVPLETIRAITEGRGIPADL</sequence>
<feature type="domain" description="Glycoside hydrolase family 2 catalytic" evidence="6">
    <location>
        <begin position="333"/>
        <end position="478"/>
    </location>
</feature>
<dbReference type="InterPro" id="IPR051913">
    <property type="entry name" value="GH2_Domain-Containing"/>
</dbReference>
<reference evidence="9 11" key="2">
    <citation type="submission" date="2017-02" db="EMBL/GenBank/DDBJ databases">
        <title>Draft genome of Acidibacillus ferrooxidans Huett2.</title>
        <authorList>
            <person name="Schopf S."/>
        </authorList>
    </citation>
    <scope>NUCLEOTIDE SEQUENCE [LARGE SCALE GENOMIC DNA]</scope>
    <source>
        <strain evidence="9 11">Huett2</strain>
    </source>
</reference>
<dbReference type="SUPFAM" id="SSF51445">
    <property type="entry name" value="(Trans)glycosidases"/>
    <property type="match status" value="1"/>
</dbReference>
<dbReference type="InterPro" id="IPR036156">
    <property type="entry name" value="Beta-gal/glucu_dom_sf"/>
</dbReference>
<dbReference type="InterPro" id="IPR006104">
    <property type="entry name" value="Glyco_hydro_2_N"/>
</dbReference>
<comment type="caution">
    <text evidence="9">The sequence shown here is derived from an EMBL/GenBank/DDBJ whole genome shotgun (WGS) entry which is preliminary data.</text>
</comment>
<dbReference type="AlphaFoldDB" id="A0A162RXA3"/>
<evidence type="ECO:0000256" key="4">
    <source>
        <dbReference type="SAM" id="MobiDB-lite"/>
    </source>
</evidence>
<dbReference type="STRING" id="1765683.B2M26_02270"/>
<dbReference type="Pfam" id="PF00703">
    <property type="entry name" value="Glyco_hydro_2"/>
    <property type="match status" value="1"/>
</dbReference>
<dbReference type="Gene3D" id="3.20.20.80">
    <property type="entry name" value="Glycosidases"/>
    <property type="match status" value="1"/>
</dbReference>
<organism evidence="9 11">
    <name type="scientific">Ferroacidibacillus organovorans</name>
    <dbReference type="NCBI Taxonomy" id="1765683"/>
    <lineage>
        <taxon>Bacteria</taxon>
        <taxon>Bacillati</taxon>
        <taxon>Bacillota</taxon>
        <taxon>Bacilli</taxon>
        <taxon>Bacillales</taxon>
        <taxon>Alicyclobacillaceae</taxon>
        <taxon>Ferroacidibacillus</taxon>
    </lineage>
</organism>
<dbReference type="SUPFAM" id="SSF49303">
    <property type="entry name" value="beta-Galactosidase/glucuronidase domain"/>
    <property type="match status" value="1"/>
</dbReference>
<keyword evidence="3" id="KW-0326">Glycosidase</keyword>
<proteinExistence type="inferred from homology"/>
<evidence type="ECO:0000256" key="2">
    <source>
        <dbReference type="ARBA" id="ARBA00022801"/>
    </source>
</evidence>
<dbReference type="Pfam" id="PF02836">
    <property type="entry name" value="Glyco_hydro_2_C"/>
    <property type="match status" value="1"/>
</dbReference>
<dbReference type="InterPro" id="IPR013783">
    <property type="entry name" value="Ig-like_fold"/>
</dbReference>
<feature type="compositionally biased region" description="Basic and acidic residues" evidence="4">
    <location>
        <begin position="1"/>
        <end position="18"/>
    </location>
</feature>